<evidence type="ECO:0000256" key="1">
    <source>
        <dbReference type="SAM" id="MobiDB-lite"/>
    </source>
</evidence>
<protein>
    <recommendedName>
        <fullName evidence="5">Twin-arginine translocation pathway signal</fullName>
    </recommendedName>
</protein>
<evidence type="ECO:0000256" key="2">
    <source>
        <dbReference type="SAM" id="SignalP"/>
    </source>
</evidence>
<gene>
    <name evidence="3" type="ORF">RM552_00500</name>
</gene>
<dbReference type="Proteomes" id="UP001253545">
    <property type="component" value="Unassembled WGS sequence"/>
</dbReference>
<proteinExistence type="predicted"/>
<feature type="chain" id="PRO_5046196190" description="Twin-arginine translocation pathway signal" evidence="2">
    <location>
        <begin position="21"/>
        <end position="99"/>
    </location>
</feature>
<dbReference type="RefSeq" id="WP_311366840.1">
    <property type="nucleotide sequence ID" value="NZ_JAVRHX010000001.1"/>
</dbReference>
<name>A0ABU2ZMP7_9ALTE</name>
<comment type="caution">
    <text evidence="3">The sequence shown here is derived from an EMBL/GenBank/DDBJ whole genome shotgun (WGS) entry which is preliminary data.</text>
</comment>
<evidence type="ECO:0000313" key="4">
    <source>
        <dbReference type="Proteomes" id="UP001253545"/>
    </source>
</evidence>
<accession>A0ABU2ZMP7</accession>
<keyword evidence="2" id="KW-0732">Signal</keyword>
<organism evidence="3 4">
    <name type="scientific">Glaciecola petra</name>
    <dbReference type="NCBI Taxonomy" id="3075602"/>
    <lineage>
        <taxon>Bacteria</taxon>
        <taxon>Pseudomonadati</taxon>
        <taxon>Pseudomonadota</taxon>
        <taxon>Gammaproteobacteria</taxon>
        <taxon>Alteromonadales</taxon>
        <taxon>Alteromonadaceae</taxon>
        <taxon>Glaciecola</taxon>
    </lineage>
</organism>
<sequence length="99" mass="10589">MTIKKRFVNRKAALKGLAIAAVTATTIPIANSEEVNEQSAKSISNSQASPTIKSITRKNVEAEKNHIQMHGSDFNAGKSTNNGEGSREKSKPIILAPKS</sequence>
<feature type="signal peptide" evidence="2">
    <location>
        <begin position="1"/>
        <end position="20"/>
    </location>
</feature>
<keyword evidence="4" id="KW-1185">Reference proteome</keyword>
<feature type="region of interest" description="Disordered" evidence="1">
    <location>
        <begin position="67"/>
        <end position="99"/>
    </location>
</feature>
<reference evidence="3 4" key="1">
    <citation type="submission" date="2023-09" db="EMBL/GenBank/DDBJ databases">
        <authorList>
            <person name="Rey-Velasco X."/>
        </authorList>
    </citation>
    <scope>NUCLEOTIDE SEQUENCE [LARGE SCALE GENOMIC DNA]</scope>
    <source>
        <strain evidence="3 4">P117</strain>
    </source>
</reference>
<evidence type="ECO:0008006" key="5">
    <source>
        <dbReference type="Google" id="ProtNLM"/>
    </source>
</evidence>
<evidence type="ECO:0000313" key="3">
    <source>
        <dbReference type="EMBL" id="MDT0593318.1"/>
    </source>
</evidence>
<dbReference type="EMBL" id="JAVRHX010000001">
    <property type="protein sequence ID" value="MDT0593318.1"/>
    <property type="molecule type" value="Genomic_DNA"/>
</dbReference>